<dbReference type="EMBL" id="MU003573">
    <property type="protein sequence ID" value="KAF2462605.1"/>
    <property type="molecule type" value="Genomic_DNA"/>
</dbReference>
<evidence type="ECO:0000313" key="2">
    <source>
        <dbReference type="Proteomes" id="UP000799755"/>
    </source>
</evidence>
<organism evidence="1 2">
    <name type="scientific">Lindgomyces ingoldianus</name>
    <dbReference type="NCBI Taxonomy" id="673940"/>
    <lineage>
        <taxon>Eukaryota</taxon>
        <taxon>Fungi</taxon>
        <taxon>Dikarya</taxon>
        <taxon>Ascomycota</taxon>
        <taxon>Pezizomycotina</taxon>
        <taxon>Dothideomycetes</taxon>
        <taxon>Pleosporomycetidae</taxon>
        <taxon>Pleosporales</taxon>
        <taxon>Lindgomycetaceae</taxon>
        <taxon>Lindgomyces</taxon>
    </lineage>
</organism>
<gene>
    <name evidence="1" type="ORF">BDR25DRAFT_363824</name>
</gene>
<comment type="caution">
    <text evidence="1">The sequence shown here is derived from an EMBL/GenBank/DDBJ whole genome shotgun (WGS) entry which is preliminary data.</text>
</comment>
<accession>A0ACB6Q8X9</accession>
<sequence>MFVIKPLWRYQVVVFPVLGRVSAARLNDQTRYLNESLYGSQRSGRLFYTRTNVHVKHIAGCTCSGEPAMMTLSTIALFLTPATFPIQKSIVILNIKVLVENYHSDIERPASTYKSPPRKLECDQNAVLLFPPLVLLLSSYGNAFEDNVAKRNDPTGTSFPCANFYDPIGCLRGSWTHGGALSNRYNVECTQTSKDQWLGSIMSDMTSPPPSATSTFTATSFCSEYLRPVAVTMPYIYRTGETTTTTRIDITSSFTVTDTTYVPTCTLLRLLPSRTNFLSQPSNINNILPNPFSQNGIKSRIGVSTLSPRVPKNAHKAYEVRPQGKFWACAIFNKGLGENVSMLINPSRGNGPEGWYDRDCGQHAPVSSIYLMLYPVRNRTPECNLKTKSAPTGTIIPRLAEPEKFLPPLITPATRVYPVAETRRQAAAHHLAKRYVYPLPPHLDNGWAQAPWFVMGACSCLITSAMPESTATEPATISRFTETKTSSTTYIDRRTYTETKRETTVFAMGSNSFGEMFFLSMAGLFCDAIVGSTTDFGMIGRVKQIETIARVSRDTIPMYRAIHSLRLDPFSGIWEPRTIGYQKTAKLAKGRGAAKYLEIGVRQVTLNGTIHTNRYINELWNTLSHEGMKRSASRQSGGKDQTRWIEPRCKVKHSSCDVVSPAPIITCDIHDSSHNPCPLQGYKKASRGPGIISFWTSQTQHTFLLLPPLSTFAKASVFTQCARYPVCAKGNPVVIYGLTLLVSAMIKFSRRLDIIMWILNVRGPQRKIRTRLTIRLIPQVSALTKTKVSAAFLGQGFCPVHEHPFPLHSQYGKASPATQKMMLSQRLWMTESGRLATGGYMKPGHSIWFSSMHEPSTLRSASGHTYTLQGGRFSEDFTDP</sequence>
<dbReference type="Proteomes" id="UP000799755">
    <property type="component" value="Unassembled WGS sequence"/>
</dbReference>
<protein>
    <submittedName>
        <fullName evidence="1">Uncharacterized protein</fullName>
    </submittedName>
</protein>
<reference evidence="1" key="1">
    <citation type="journal article" date="2020" name="Stud. Mycol.">
        <title>101 Dothideomycetes genomes: a test case for predicting lifestyles and emergence of pathogens.</title>
        <authorList>
            <person name="Haridas S."/>
            <person name="Albert R."/>
            <person name="Binder M."/>
            <person name="Bloem J."/>
            <person name="Labutti K."/>
            <person name="Salamov A."/>
            <person name="Andreopoulos B."/>
            <person name="Baker S."/>
            <person name="Barry K."/>
            <person name="Bills G."/>
            <person name="Bluhm B."/>
            <person name="Cannon C."/>
            <person name="Castanera R."/>
            <person name="Culley D."/>
            <person name="Daum C."/>
            <person name="Ezra D."/>
            <person name="Gonzalez J."/>
            <person name="Henrissat B."/>
            <person name="Kuo A."/>
            <person name="Liang C."/>
            <person name="Lipzen A."/>
            <person name="Lutzoni F."/>
            <person name="Magnuson J."/>
            <person name="Mondo S."/>
            <person name="Nolan M."/>
            <person name="Ohm R."/>
            <person name="Pangilinan J."/>
            <person name="Park H.-J."/>
            <person name="Ramirez L."/>
            <person name="Alfaro M."/>
            <person name="Sun H."/>
            <person name="Tritt A."/>
            <person name="Yoshinaga Y."/>
            <person name="Zwiers L.-H."/>
            <person name="Turgeon B."/>
            <person name="Goodwin S."/>
            <person name="Spatafora J."/>
            <person name="Crous P."/>
            <person name="Grigoriev I."/>
        </authorList>
    </citation>
    <scope>NUCLEOTIDE SEQUENCE</scope>
    <source>
        <strain evidence="1">ATCC 200398</strain>
    </source>
</reference>
<evidence type="ECO:0000313" key="1">
    <source>
        <dbReference type="EMBL" id="KAF2462605.1"/>
    </source>
</evidence>
<proteinExistence type="predicted"/>
<keyword evidence="2" id="KW-1185">Reference proteome</keyword>
<name>A0ACB6Q8X9_9PLEO</name>